<proteinExistence type="predicted"/>
<dbReference type="InterPro" id="IPR023393">
    <property type="entry name" value="START-like_dom_sf"/>
</dbReference>
<dbReference type="SUPFAM" id="SSF55961">
    <property type="entry name" value="Bet v1-like"/>
    <property type="match status" value="1"/>
</dbReference>
<dbReference type="CDD" id="cd07819">
    <property type="entry name" value="SRPBCC_2"/>
    <property type="match status" value="1"/>
</dbReference>
<gene>
    <name evidence="1" type="ORF">MAIC_08060</name>
</gene>
<sequence>MLIVAVRASREIVIDAPPEVILDAIADIEAAPTWSSVHKHVHVVDRYPDGRPRRVQVTVKVLGIIDHEVVEYHWGPNWVVWDADRTAQQHAQHGEYTLRPEGEATRVRFDLTLEPSTPLPLFLVKRAKKAVLIAATEGLRGFVLSGKSSLQRE</sequence>
<dbReference type="Proteomes" id="UP000467327">
    <property type="component" value="Chromosome"/>
</dbReference>
<dbReference type="Pfam" id="PF10604">
    <property type="entry name" value="Polyketide_cyc2"/>
    <property type="match status" value="1"/>
</dbReference>
<dbReference type="AlphaFoldDB" id="A0AAD1MA62"/>
<dbReference type="PANTHER" id="PTHR39683:SF4">
    <property type="entry name" value="COENZYME Q-BINDING PROTEIN COQ10 START DOMAIN-CONTAINING PROTEIN"/>
    <property type="match status" value="1"/>
</dbReference>
<evidence type="ECO:0000313" key="1">
    <source>
        <dbReference type="EMBL" id="BBX06003.1"/>
    </source>
</evidence>
<dbReference type="InterPro" id="IPR019587">
    <property type="entry name" value="Polyketide_cyclase/dehydratase"/>
</dbReference>
<keyword evidence="2" id="KW-1185">Reference proteome</keyword>
<protein>
    <submittedName>
        <fullName evidence="1">Cyclase</fullName>
    </submittedName>
</protein>
<dbReference type="KEGG" id="maic:MAIC_08060"/>
<name>A0AAD1MA62_9MYCO</name>
<reference evidence="1 2" key="1">
    <citation type="journal article" date="2019" name="Emerg. Microbes Infect.">
        <title>Comprehensive subspecies identification of 175 nontuberculous mycobacteria species based on 7547 genomic profiles.</title>
        <authorList>
            <person name="Matsumoto Y."/>
            <person name="Kinjo T."/>
            <person name="Motooka D."/>
            <person name="Nabeya D."/>
            <person name="Jung N."/>
            <person name="Uechi K."/>
            <person name="Horii T."/>
            <person name="Iida T."/>
            <person name="Fujita J."/>
            <person name="Nakamura S."/>
        </authorList>
    </citation>
    <scope>NUCLEOTIDE SEQUENCE [LARGE SCALE GENOMIC DNA]</scope>
    <source>
        <strain evidence="1 2">JCM 6376</strain>
    </source>
</reference>
<dbReference type="PANTHER" id="PTHR39683">
    <property type="entry name" value="CONSERVED PROTEIN TB16.3"/>
    <property type="match status" value="1"/>
</dbReference>
<dbReference type="Gene3D" id="3.30.530.20">
    <property type="match status" value="1"/>
</dbReference>
<evidence type="ECO:0000313" key="2">
    <source>
        <dbReference type="Proteomes" id="UP000467327"/>
    </source>
</evidence>
<dbReference type="EMBL" id="AP022561">
    <property type="protein sequence ID" value="BBX06003.1"/>
    <property type="molecule type" value="Genomic_DNA"/>
</dbReference>
<organism evidence="1 2">
    <name type="scientific">Mycolicibacterium aichiense</name>
    <dbReference type="NCBI Taxonomy" id="1799"/>
    <lineage>
        <taxon>Bacteria</taxon>
        <taxon>Bacillati</taxon>
        <taxon>Actinomycetota</taxon>
        <taxon>Actinomycetes</taxon>
        <taxon>Mycobacteriales</taxon>
        <taxon>Mycobacteriaceae</taxon>
        <taxon>Mycolicibacterium</taxon>
    </lineage>
</organism>
<accession>A0AAD1MA62</accession>